<feature type="transmembrane region" description="Helical" evidence="10">
    <location>
        <begin position="188"/>
        <end position="213"/>
    </location>
</feature>
<dbReference type="PROSITE" id="PS00237">
    <property type="entry name" value="G_PROTEIN_RECEP_F1_1"/>
    <property type="match status" value="1"/>
</dbReference>
<feature type="domain" description="G-protein coupled receptors family 1 profile" evidence="11">
    <location>
        <begin position="36"/>
        <end position="292"/>
    </location>
</feature>
<keyword evidence="8 9" id="KW-0807">Transducer</keyword>
<keyword evidence="6 10" id="KW-0472">Membrane</keyword>
<dbReference type="GO" id="GO:0005886">
    <property type="term" value="C:plasma membrane"/>
    <property type="evidence" value="ECO:0007669"/>
    <property type="project" value="UniProtKB-SubCell"/>
</dbReference>
<sequence>MENDTSTSEGIPSFIKSLRIVDAVLLLTITFIGVVGNTLVFIAYRVSYKIRTKTNIFVVNLAAADFMTCLLLPIVSWSLLIKVDDIAHWLDVLCGFTIGGIQAFASCSIMMLASIAANRFVLITRKRATYRKLYQNKFIFVWLILSWIYPMLVVTIPLMFDIGHLGFDPEIHACGARADHPRSYLYDVIVVGIVIPIPALITVYCYGGIYFYIKRHNRNLDEIRQRMNQNSGQKRVSQQQVDITKNLFFILVSFVICLTPHMLSELANAHHLIILHTKILVAFNSCVNPILYGAKHPHFRQVFKCIILRRWSDIPDPVFKWMSPQPSVTISYFQRNQETTGSSITPL</sequence>
<keyword evidence="3 9" id="KW-0812">Transmembrane</keyword>
<evidence type="ECO:0000256" key="6">
    <source>
        <dbReference type="ARBA" id="ARBA00023136"/>
    </source>
</evidence>
<dbReference type="CDD" id="cd00637">
    <property type="entry name" value="7tm_classA_rhodopsin-like"/>
    <property type="match status" value="1"/>
</dbReference>
<keyword evidence="5 9" id="KW-0297">G-protein coupled receptor</keyword>
<feature type="transmembrane region" description="Helical" evidence="10">
    <location>
        <begin position="269"/>
        <end position="291"/>
    </location>
</feature>
<dbReference type="Proteomes" id="UP001152320">
    <property type="component" value="Chromosome 18"/>
</dbReference>
<evidence type="ECO:0000256" key="7">
    <source>
        <dbReference type="ARBA" id="ARBA00023170"/>
    </source>
</evidence>
<feature type="transmembrane region" description="Helical" evidence="10">
    <location>
        <begin position="138"/>
        <end position="160"/>
    </location>
</feature>
<keyword evidence="2" id="KW-1003">Cell membrane</keyword>
<name>A0A9Q0YS39_HOLLE</name>
<protein>
    <submittedName>
        <fullName evidence="12">Melatonin receptor type 1C</fullName>
    </submittedName>
</protein>
<accession>A0A9Q0YS39</accession>
<evidence type="ECO:0000256" key="5">
    <source>
        <dbReference type="ARBA" id="ARBA00023040"/>
    </source>
</evidence>
<comment type="subcellular location">
    <subcellularLocation>
        <location evidence="1">Cell membrane</location>
        <topology evidence="1">Multi-pass membrane protein</topology>
    </subcellularLocation>
</comment>
<feature type="transmembrane region" description="Helical" evidence="10">
    <location>
        <begin position="56"/>
        <end position="80"/>
    </location>
</feature>
<dbReference type="SUPFAM" id="SSF81321">
    <property type="entry name" value="Family A G protein-coupled receptor-like"/>
    <property type="match status" value="1"/>
</dbReference>
<dbReference type="Gene3D" id="1.20.1070.10">
    <property type="entry name" value="Rhodopsin 7-helix transmembrane proteins"/>
    <property type="match status" value="1"/>
</dbReference>
<evidence type="ECO:0000256" key="9">
    <source>
        <dbReference type="RuleBase" id="RU000688"/>
    </source>
</evidence>
<evidence type="ECO:0000256" key="3">
    <source>
        <dbReference type="ARBA" id="ARBA00022692"/>
    </source>
</evidence>
<evidence type="ECO:0000256" key="10">
    <source>
        <dbReference type="SAM" id="Phobius"/>
    </source>
</evidence>
<feature type="transmembrane region" description="Helical" evidence="10">
    <location>
        <begin position="20"/>
        <end position="44"/>
    </location>
</feature>
<keyword evidence="7 9" id="KW-0675">Receptor</keyword>
<proteinExistence type="inferred from homology"/>
<dbReference type="Pfam" id="PF00001">
    <property type="entry name" value="7tm_1"/>
    <property type="match status" value="1"/>
</dbReference>
<dbReference type="AlphaFoldDB" id="A0A9Q0YS39"/>
<reference evidence="12" key="1">
    <citation type="submission" date="2021-10" db="EMBL/GenBank/DDBJ databases">
        <title>Tropical sea cucumber genome reveals ecological adaptation and Cuvierian tubules defense mechanism.</title>
        <authorList>
            <person name="Chen T."/>
        </authorList>
    </citation>
    <scope>NUCLEOTIDE SEQUENCE</scope>
    <source>
        <strain evidence="12">Nanhai2018</strain>
        <tissue evidence="12">Muscle</tissue>
    </source>
</reference>
<comment type="caution">
    <text evidence="12">The sequence shown here is derived from an EMBL/GenBank/DDBJ whole genome shotgun (WGS) entry which is preliminary data.</text>
</comment>
<dbReference type="InterPro" id="IPR000276">
    <property type="entry name" value="GPCR_Rhodpsn"/>
</dbReference>
<gene>
    <name evidence="12" type="ORF">HOLleu_34399</name>
</gene>
<keyword evidence="13" id="KW-1185">Reference proteome</keyword>
<keyword evidence="4 10" id="KW-1133">Transmembrane helix</keyword>
<organism evidence="12 13">
    <name type="scientific">Holothuria leucospilota</name>
    <name type="common">Black long sea cucumber</name>
    <name type="synonym">Mertensiothuria leucospilota</name>
    <dbReference type="NCBI Taxonomy" id="206669"/>
    <lineage>
        <taxon>Eukaryota</taxon>
        <taxon>Metazoa</taxon>
        <taxon>Echinodermata</taxon>
        <taxon>Eleutherozoa</taxon>
        <taxon>Echinozoa</taxon>
        <taxon>Holothuroidea</taxon>
        <taxon>Aspidochirotacea</taxon>
        <taxon>Aspidochirotida</taxon>
        <taxon>Holothuriidae</taxon>
        <taxon>Holothuria</taxon>
    </lineage>
</organism>
<feature type="transmembrane region" description="Helical" evidence="10">
    <location>
        <begin position="86"/>
        <end position="117"/>
    </location>
</feature>
<dbReference type="OrthoDB" id="6117944at2759"/>
<dbReference type="PANTHER" id="PTHR24228">
    <property type="entry name" value="B2 BRADYKININ RECEPTOR/ANGIOTENSIN II RECEPTOR"/>
    <property type="match status" value="1"/>
</dbReference>
<dbReference type="PROSITE" id="PS50262">
    <property type="entry name" value="G_PROTEIN_RECEP_F1_2"/>
    <property type="match status" value="1"/>
</dbReference>
<dbReference type="PANTHER" id="PTHR24228:SF72">
    <property type="entry name" value="G-PROTEIN COUPLED RECEPTORS FAMILY 1 PROFILE DOMAIN-CONTAINING PROTEIN"/>
    <property type="match status" value="1"/>
</dbReference>
<evidence type="ECO:0000313" key="13">
    <source>
        <dbReference type="Proteomes" id="UP001152320"/>
    </source>
</evidence>
<dbReference type="EMBL" id="JAIZAY010000018">
    <property type="protein sequence ID" value="KAJ8024481.1"/>
    <property type="molecule type" value="Genomic_DNA"/>
</dbReference>
<evidence type="ECO:0000256" key="2">
    <source>
        <dbReference type="ARBA" id="ARBA00022475"/>
    </source>
</evidence>
<evidence type="ECO:0000256" key="1">
    <source>
        <dbReference type="ARBA" id="ARBA00004651"/>
    </source>
</evidence>
<evidence type="ECO:0000259" key="11">
    <source>
        <dbReference type="PROSITE" id="PS50262"/>
    </source>
</evidence>
<feature type="transmembrane region" description="Helical" evidence="10">
    <location>
        <begin position="243"/>
        <end position="263"/>
    </location>
</feature>
<evidence type="ECO:0000313" key="12">
    <source>
        <dbReference type="EMBL" id="KAJ8024481.1"/>
    </source>
</evidence>
<dbReference type="GO" id="GO:0004930">
    <property type="term" value="F:G protein-coupled receptor activity"/>
    <property type="evidence" value="ECO:0007669"/>
    <property type="project" value="UniProtKB-KW"/>
</dbReference>
<dbReference type="PRINTS" id="PR00237">
    <property type="entry name" value="GPCRRHODOPSN"/>
</dbReference>
<evidence type="ECO:0000256" key="4">
    <source>
        <dbReference type="ARBA" id="ARBA00022989"/>
    </source>
</evidence>
<comment type="similarity">
    <text evidence="9">Belongs to the G-protein coupled receptor 1 family.</text>
</comment>
<dbReference type="InterPro" id="IPR017452">
    <property type="entry name" value="GPCR_Rhodpsn_7TM"/>
</dbReference>
<dbReference type="SMART" id="SM01381">
    <property type="entry name" value="7TM_GPCR_Srsx"/>
    <property type="match status" value="1"/>
</dbReference>
<evidence type="ECO:0000256" key="8">
    <source>
        <dbReference type="ARBA" id="ARBA00023224"/>
    </source>
</evidence>